<protein>
    <submittedName>
        <fullName evidence="2">Uncharacterized protein</fullName>
    </submittedName>
</protein>
<sequence length="181" mass="19326">MEGLKKNVQAEQLVILNANPPQFYVGSSSTEWMVPNFETNDNDMPFAANMLDAGYTVPDMIVPSPGHNLNPTQRYTVNPFEEYAVTPAQGLAEGYTVTPAQGYSAVNLAEGYTVTPAQGYSAVNPAEEYHVNPVEGYNNNSGEGENANPGGSAGGNNGNPQEKVFDPLDFLLEDLEAGFSG</sequence>
<name>A0ABR2PGB5_9ROSI</name>
<keyword evidence="3" id="KW-1185">Reference proteome</keyword>
<feature type="compositionally biased region" description="Low complexity" evidence="1">
    <location>
        <begin position="138"/>
        <end position="150"/>
    </location>
</feature>
<evidence type="ECO:0000313" key="3">
    <source>
        <dbReference type="Proteomes" id="UP001396334"/>
    </source>
</evidence>
<organism evidence="2 3">
    <name type="scientific">Hibiscus sabdariffa</name>
    <name type="common">roselle</name>
    <dbReference type="NCBI Taxonomy" id="183260"/>
    <lineage>
        <taxon>Eukaryota</taxon>
        <taxon>Viridiplantae</taxon>
        <taxon>Streptophyta</taxon>
        <taxon>Embryophyta</taxon>
        <taxon>Tracheophyta</taxon>
        <taxon>Spermatophyta</taxon>
        <taxon>Magnoliopsida</taxon>
        <taxon>eudicotyledons</taxon>
        <taxon>Gunneridae</taxon>
        <taxon>Pentapetalae</taxon>
        <taxon>rosids</taxon>
        <taxon>malvids</taxon>
        <taxon>Malvales</taxon>
        <taxon>Malvaceae</taxon>
        <taxon>Malvoideae</taxon>
        <taxon>Hibiscus</taxon>
    </lineage>
</organism>
<feature type="region of interest" description="Disordered" evidence="1">
    <location>
        <begin position="132"/>
        <end position="166"/>
    </location>
</feature>
<proteinExistence type="predicted"/>
<gene>
    <name evidence="2" type="ORF">V6N11_027211</name>
</gene>
<evidence type="ECO:0000256" key="1">
    <source>
        <dbReference type="SAM" id="MobiDB-lite"/>
    </source>
</evidence>
<reference evidence="2 3" key="1">
    <citation type="journal article" date="2024" name="G3 (Bethesda)">
        <title>Genome assembly of Hibiscus sabdariffa L. provides insights into metabolisms of medicinal natural products.</title>
        <authorList>
            <person name="Kim T."/>
        </authorList>
    </citation>
    <scope>NUCLEOTIDE SEQUENCE [LARGE SCALE GENOMIC DNA]</scope>
    <source>
        <strain evidence="2">TK-2024</strain>
        <tissue evidence="2">Old leaves</tissue>
    </source>
</reference>
<evidence type="ECO:0000313" key="2">
    <source>
        <dbReference type="EMBL" id="KAK8987460.1"/>
    </source>
</evidence>
<dbReference type="EMBL" id="JBBPBN010000060">
    <property type="protein sequence ID" value="KAK8987460.1"/>
    <property type="molecule type" value="Genomic_DNA"/>
</dbReference>
<comment type="caution">
    <text evidence="2">The sequence shown here is derived from an EMBL/GenBank/DDBJ whole genome shotgun (WGS) entry which is preliminary data.</text>
</comment>
<dbReference type="Proteomes" id="UP001396334">
    <property type="component" value="Unassembled WGS sequence"/>
</dbReference>
<accession>A0ABR2PGB5</accession>